<dbReference type="STRING" id="1191523.MROS_2184"/>
<evidence type="ECO:0000259" key="3">
    <source>
        <dbReference type="Pfam" id="PF00535"/>
    </source>
</evidence>
<dbReference type="SUPFAM" id="SSF53448">
    <property type="entry name" value="Nucleotide-diphospho-sugar transferases"/>
    <property type="match status" value="1"/>
</dbReference>
<proteinExistence type="inferred from homology"/>
<dbReference type="Gene3D" id="1.25.40.10">
    <property type="entry name" value="Tetratricopeptide repeat domain"/>
    <property type="match status" value="2"/>
</dbReference>
<dbReference type="CDD" id="cd02511">
    <property type="entry name" value="Beta4Glucosyltransferase"/>
    <property type="match status" value="1"/>
</dbReference>
<keyword evidence="4" id="KW-0808">Transferase</keyword>
<feature type="repeat" description="TPR" evidence="2">
    <location>
        <begin position="190"/>
        <end position="223"/>
    </location>
</feature>
<dbReference type="HOGENOM" id="CLU_023736_3_1_10"/>
<name>I6ZTU0_MELRP</name>
<feature type="domain" description="Glycosyltransferase 2-like" evidence="3">
    <location>
        <begin position="1"/>
        <end position="125"/>
    </location>
</feature>
<dbReference type="eggNOG" id="COG0463">
    <property type="taxonomic scope" value="Bacteria"/>
</dbReference>
<dbReference type="Proteomes" id="UP000009011">
    <property type="component" value="Chromosome"/>
</dbReference>
<accession>I6ZTU0</accession>
<keyword evidence="2" id="KW-0802">TPR repeat</keyword>
<dbReference type="eggNOG" id="COG0457">
    <property type="taxonomic scope" value="Bacteria"/>
</dbReference>
<organism evidence="4 5">
    <name type="scientific">Melioribacter roseus (strain DSM 23840 / JCM 17771 / VKM B-2668 / P3M-2)</name>
    <dbReference type="NCBI Taxonomy" id="1191523"/>
    <lineage>
        <taxon>Bacteria</taxon>
        <taxon>Pseudomonadati</taxon>
        <taxon>Ignavibacteriota</taxon>
        <taxon>Ignavibacteria</taxon>
        <taxon>Ignavibacteriales</taxon>
        <taxon>Melioribacteraceae</taxon>
        <taxon>Melioribacter</taxon>
    </lineage>
</organism>
<feature type="repeat" description="TPR" evidence="2">
    <location>
        <begin position="228"/>
        <end position="261"/>
    </location>
</feature>
<comment type="similarity">
    <text evidence="1">Belongs to the glycosyltransferase 2 family. WaaE/KdtX subfamily.</text>
</comment>
<evidence type="ECO:0000313" key="5">
    <source>
        <dbReference type="Proteomes" id="UP000009011"/>
    </source>
</evidence>
<evidence type="ECO:0000256" key="2">
    <source>
        <dbReference type="PROSITE-ProRule" id="PRU00339"/>
    </source>
</evidence>
<sequence>MIVKNEEKYLKDCLESVKNLVNEIVIVDTGSTDNTVSIAKEYNAKVYNFEWINDFSAARNYALSKSTGDWILYLDADERLEPGSIHELKKILNTVTKAGYFCTVKSIDSENERDHSIRYVRLFKNSPDIKFRGKVHEQITDSLVENGYQIQHSKIVINHIGYDVSKEEKEKKAKRNLELLLEDYNQSKSSYSLFQLGQTYYILENNDKAKEIFSELIKKDDLDNALKAEAYAYLAQIEHSKFNSSDAEKLIDKAIELNPKQTYYYLFMSKVYLRQQNLYKAKIYAKKAMEANKSINNNELLNKQTIYVDNREIIYFGLFLSFRSQDSDSTEYFIKELYRIIKDEEANHKLQLIKLMECVLNGREINEEIADIIEKHLNKYNLDLLITVLEAQKNTDIKLRLFNYIHELYPKNTDAIKNIAQIYDQKGATAEAIQLMEANKDIMLNDPAALFYLASFYIKGGRFNEAIDIFEYMEKSFAQMGEIIQKVKLIKEKLKGFAVAN</sequence>
<dbReference type="PANTHER" id="PTHR43630">
    <property type="entry name" value="POLY-BETA-1,6-N-ACETYL-D-GLUCOSAMINE SYNTHASE"/>
    <property type="match status" value="1"/>
</dbReference>
<dbReference type="SUPFAM" id="SSF48452">
    <property type="entry name" value="TPR-like"/>
    <property type="match status" value="2"/>
</dbReference>
<dbReference type="EMBL" id="CP003557">
    <property type="protein sequence ID" value="AFN75414.1"/>
    <property type="molecule type" value="Genomic_DNA"/>
</dbReference>
<dbReference type="PANTHER" id="PTHR43630:SF2">
    <property type="entry name" value="GLYCOSYLTRANSFERASE"/>
    <property type="match status" value="1"/>
</dbReference>
<dbReference type="SMART" id="SM00028">
    <property type="entry name" value="TPR"/>
    <property type="match status" value="4"/>
</dbReference>
<dbReference type="AlphaFoldDB" id="I6ZTU0"/>
<dbReference type="Pfam" id="PF13432">
    <property type="entry name" value="TPR_16"/>
    <property type="match status" value="1"/>
</dbReference>
<dbReference type="KEGG" id="mro:MROS_2184"/>
<dbReference type="Gene3D" id="3.90.550.10">
    <property type="entry name" value="Spore Coat Polysaccharide Biosynthesis Protein SpsA, Chain A"/>
    <property type="match status" value="1"/>
</dbReference>
<evidence type="ECO:0000256" key="1">
    <source>
        <dbReference type="ARBA" id="ARBA00038494"/>
    </source>
</evidence>
<dbReference type="Pfam" id="PF00535">
    <property type="entry name" value="Glycos_transf_2"/>
    <property type="match status" value="1"/>
</dbReference>
<gene>
    <name evidence="4" type="ordered locus">MROS_2184</name>
</gene>
<dbReference type="InterPro" id="IPR019734">
    <property type="entry name" value="TPR_rpt"/>
</dbReference>
<dbReference type="InterPro" id="IPR001173">
    <property type="entry name" value="Glyco_trans_2-like"/>
</dbReference>
<reference evidence="4 5" key="1">
    <citation type="journal article" date="2013" name="PLoS ONE">
        <title>Genomic analysis of Melioribacter roseus, facultatively anaerobic organotrophic bacterium representing a novel deep lineage within Bacteriodetes/Chlorobi group.</title>
        <authorList>
            <person name="Kadnikov V.V."/>
            <person name="Mardanov A.V."/>
            <person name="Podosokorskaya O.A."/>
            <person name="Gavrilov S.N."/>
            <person name="Kublanov I.V."/>
            <person name="Beletsky A.V."/>
            <person name="Bonch-Osmolovskaya E.A."/>
            <person name="Ravin N.V."/>
        </authorList>
    </citation>
    <scope>NUCLEOTIDE SEQUENCE [LARGE SCALE GENOMIC DNA]</scope>
    <source>
        <strain evidence="5">JCM 17771 / P3M-2</strain>
    </source>
</reference>
<protein>
    <submittedName>
        <fullName evidence="4">Glycosyl transferase family 2</fullName>
    </submittedName>
</protein>
<keyword evidence="5" id="KW-1185">Reference proteome</keyword>
<dbReference type="PROSITE" id="PS50005">
    <property type="entry name" value="TPR"/>
    <property type="match status" value="2"/>
</dbReference>
<dbReference type="InterPro" id="IPR011990">
    <property type="entry name" value="TPR-like_helical_dom_sf"/>
</dbReference>
<dbReference type="GO" id="GO:0016740">
    <property type="term" value="F:transferase activity"/>
    <property type="evidence" value="ECO:0007669"/>
    <property type="project" value="UniProtKB-KW"/>
</dbReference>
<dbReference type="InterPro" id="IPR029044">
    <property type="entry name" value="Nucleotide-diphossugar_trans"/>
</dbReference>
<evidence type="ECO:0000313" key="4">
    <source>
        <dbReference type="EMBL" id="AFN75414.1"/>
    </source>
</evidence>